<dbReference type="SUPFAM" id="SSF46689">
    <property type="entry name" value="Homeodomain-like"/>
    <property type="match status" value="1"/>
</dbReference>
<evidence type="ECO:0000313" key="2">
    <source>
        <dbReference type="Proteomes" id="UP001501581"/>
    </source>
</evidence>
<dbReference type="Gene3D" id="1.10.357.10">
    <property type="entry name" value="Tetracycline Repressor, domain 2"/>
    <property type="match status" value="1"/>
</dbReference>
<name>A0ABN1U2L4_9ACTN</name>
<dbReference type="InterPro" id="IPR009057">
    <property type="entry name" value="Homeodomain-like_sf"/>
</dbReference>
<comment type="caution">
    <text evidence="1">The sequence shown here is derived from an EMBL/GenBank/DDBJ whole genome shotgun (WGS) entry which is preliminary data.</text>
</comment>
<protein>
    <recommendedName>
        <fullName evidence="3">TetR family transcriptional regulator</fullName>
    </recommendedName>
</protein>
<evidence type="ECO:0000313" key="1">
    <source>
        <dbReference type="EMBL" id="GAA1113924.1"/>
    </source>
</evidence>
<organism evidence="1 2">
    <name type="scientific">Nocardioides dubius</name>
    <dbReference type="NCBI Taxonomy" id="317019"/>
    <lineage>
        <taxon>Bacteria</taxon>
        <taxon>Bacillati</taxon>
        <taxon>Actinomycetota</taxon>
        <taxon>Actinomycetes</taxon>
        <taxon>Propionibacteriales</taxon>
        <taxon>Nocardioidaceae</taxon>
        <taxon>Nocardioides</taxon>
    </lineage>
</organism>
<gene>
    <name evidence="1" type="ORF">GCM10009668_40160</name>
</gene>
<accession>A0ABN1U2L4</accession>
<keyword evidence="2" id="KW-1185">Reference proteome</keyword>
<reference evidence="1 2" key="1">
    <citation type="journal article" date="2019" name="Int. J. Syst. Evol. Microbiol.">
        <title>The Global Catalogue of Microorganisms (GCM) 10K type strain sequencing project: providing services to taxonomists for standard genome sequencing and annotation.</title>
        <authorList>
            <consortium name="The Broad Institute Genomics Platform"/>
            <consortium name="The Broad Institute Genome Sequencing Center for Infectious Disease"/>
            <person name="Wu L."/>
            <person name="Ma J."/>
        </authorList>
    </citation>
    <scope>NUCLEOTIDE SEQUENCE [LARGE SCALE GENOMIC DNA]</scope>
    <source>
        <strain evidence="1 2">JCM 13008</strain>
    </source>
</reference>
<evidence type="ECO:0008006" key="3">
    <source>
        <dbReference type="Google" id="ProtNLM"/>
    </source>
</evidence>
<proteinExistence type="predicted"/>
<dbReference type="Proteomes" id="UP001501581">
    <property type="component" value="Unassembled WGS sequence"/>
</dbReference>
<sequence>MLDAAEEIAVEVGLGAITLTAVQRRAGQSNKSAAAYHFGSLDGLLAAVVARRMEPINAARAAHLERLAPDAGVAALVDALVRPFADATLRAPGSRYARFLAQIQLHPVYGPTTMGLSEASSLREVQQRITALLPSSPELVLARFAAAASLMIDTLARWEGQGPPGEDVDLLCADLTAVCTAVLSTPSPMNGEAR</sequence>
<dbReference type="EMBL" id="BAAALG010000017">
    <property type="protein sequence ID" value="GAA1113924.1"/>
    <property type="molecule type" value="Genomic_DNA"/>
</dbReference>